<protein>
    <recommendedName>
        <fullName evidence="14">Dolichyl-diphosphooligosaccharide--protein glycosyltransferase subunit 3B</fullName>
    </recommendedName>
</protein>
<dbReference type="OrthoDB" id="67566at2759"/>
<keyword evidence="5 10" id="KW-0812">Transmembrane</keyword>
<dbReference type="Pfam" id="PF04756">
    <property type="entry name" value="OST3_OST6"/>
    <property type="match status" value="1"/>
</dbReference>
<feature type="transmembrane region" description="Helical" evidence="10">
    <location>
        <begin position="306"/>
        <end position="324"/>
    </location>
</feature>
<dbReference type="PANTHER" id="PTHR12692">
    <property type="entry name" value="DOLICHYL-DIPHOSPHOOLIGOSACCHARIDE--PROTEIN GLYCOSYLTRANSFERASE-RELATED"/>
    <property type="match status" value="1"/>
</dbReference>
<evidence type="ECO:0000256" key="9">
    <source>
        <dbReference type="ARBA" id="ARBA00023136"/>
    </source>
</evidence>
<evidence type="ECO:0000313" key="12">
    <source>
        <dbReference type="EMBL" id="KAJ1698456.1"/>
    </source>
</evidence>
<evidence type="ECO:0000256" key="5">
    <source>
        <dbReference type="ARBA" id="ARBA00022692"/>
    </source>
</evidence>
<organism evidence="12 13">
    <name type="scientific">Rhynchospora breviuscula</name>
    <dbReference type="NCBI Taxonomy" id="2022672"/>
    <lineage>
        <taxon>Eukaryota</taxon>
        <taxon>Viridiplantae</taxon>
        <taxon>Streptophyta</taxon>
        <taxon>Embryophyta</taxon>
        <taxon>Tracheophyta</taxon>
        <taxon>Spermatophyta</taxon>
        <taxon>Magnoliopsida</taxon>
        <taxon>Liliopsida</taxon>
        <taxon>Poales</taxon>
        <taxon>Cyperaceae</taxon>
        <taxon>Cyperoideae</taxon>
        <taxon>Rhynchosporeae</taxon>
        <taxon>Rhynchospora</taxon>
    </lineage>
</organism>
<dbReference type="InterPro" id="IPR021149">
    <property type="entry name" value="OligosaccharylTrfase_OST3/OST6"/>
</dbReference>
<keyword evidence="8 10" id="KW-1133">Transmembrane helix</keyword>
<evidence type="ECO:0000256" key="7">
    <source>
        <dbReference type="ARBA" id="ARBA00022824"/>
    </source>
</evidence>
<dbReference type="FunFam" id="3.40.30.10:FF:000205">
    <property type="entry name" value="Probable dolichyl-diphosphooligosaccharide--protein glycosyltransferase subunit 3"/>
    <property type="match status" value="1"/>
</dbReference>
<feature type="transmembrane region" description="Helical" evidence="10">
    <location>
        <begin position="274"/>
        <end position="294"/>
    </location>
</feature>
<name>A0A9Q0HU10_9POAL</name>
<evidence type="ECO:0000313" key="13">
    <source>
        <dbReference type="Proteomes" id="UP001151287"/>
    </source>
</evidence>
<comment type="function">
    <text evidence="1">Subunit of the oligosaccharyl transferase (OST) complex that catalyzes the initial transfer of a defined glycan (Glc(3)Man(9)GlcNAc(2) in eukaryotes) from the lipid carrier dolichol-pyrophosphate to an asparagine residue within an Asn-X-Ser/Thr consensus motif in nascent polypeptide chains, the first step in protein N-glycosylation. N-glycosylation occurs cotranslationally and the complex associates with the Sec61 complex at the channel-forming translocon complex that mediates protein translocation across the endoplasmic reticulum (ER). All subunits are required for a maximal enzyme activity.</text>
</comment>
<reference evidence="12" key="1">
    <citation type="journal article" date="2022" name="Cell">
        <title>Repeat-based holocentromeres influence genome architecture and karyotype evolution.</title>
        <authorList>
            <person name="Hofstatter P.G."/>
            <person name="Thangavel G."/>
            <person name="Lux T."/>
            <person name="Neumann P."/>
            <person name="Vondrak T."/>
            <person name="Novak P."/>
            <person name="Zhang M."/>
            <person name="Costa L."/>
            <person name="Castellani M."/>
            <person name="Scott A."/>
            <person name="Toegelov H."/>
            <person name="Fuchs J."/>
            <person name="Mata-Sucre Y."/>
            <person name="Dias Y."/>
            <person name="Vanzela A.L.L."/>
            <person name="Huettel B."/>
            <person name="Almeida C.C.S."/>
            <person name="Simkova H."/>
            <person name="Souza G."/>
            <person name="Pedrosa-Harand A."/>
            <person name="Macas J."/>
            <person name="Mayer K.F.X."/>
            <person name="Houben A."/>
            <person name="Marques A."/>
        </authorList>
    </citation>
    <scope>NUCLEOTIDE SEQUENCE</scope>
    <source>
        <strain evidence="12">RhyBre1mFocal</strain>
    </source>
</reference>
<sequence>MATEPSIATSILLLVLFLTTSTISSASPSSDDLVAELESLRASSPSGVIHLTDASVSRFLSTASTPRPYSILIFFDASQLRSKPELHLPELRSEFGILSDSFSKHNPTSSRLFFAEIEFMESQASFAQFGVNSLPHVRLVGPNHRALKDSQPMDQGYFSRLAESMSEFVESQTGLEVGPIIRPPPLSRSQVIALVVIFLISMPFMVKKVIQGETLLHDQKVWMGLAIFVYYFSVSGTMHGIIRGSPLFVRDRNDPDRLVFFYEGSGMQLGAEGFAVGFLYIIVGLMIAFVTHGLVRVRNVVTQRMFMLFAMAIGFWAVKKVIYLDNWKTGYAIHTYWPKRWRLKQ</sequence>
<comment type="caution">
    <text evidence="12">The sequence shown here is derived from an EMBL/GenBank/DDBJ whole genome shotgun (WGS) entry which is preliminary data.</text>
</comment>
<keyword evidence="7" id="KW-0256">Endoplasmic reticulum</keyword>
<dbReference type="EMBL" id="JAMQYH010000002">
    <property type="protein sequence ID" value="KAJ1698456.1"/>
    <property type="molecule type" value="Genomic_DNA"/>
</dbReference>
<dbReference type="Gene3D" id="3.40.30.10">
    <property type="entry name" value="Glutaredoxin"/>
    <property type="match status" value="1"/>
</dbReference>
<feature type="transmembrane region" description="Helical" evidence="10">
    <location>
        <begin position="222"/>
        <end position="242"/>
    </location>
</feature>
<evidence type="ECO:0000256" key="11">
    <source>
        <dbReference type="SAM" id="SignalP"/>
    </source>
</evidence>
<comment type="subcellular location">
    <subcellularLocation>
        <location evidence="2">Endoplasmic reticulum membrane</location>
        <topology evidence="2">Multi-pass membrane protein</topology>
    </subcellularLocation>
</comment>
<keyword evidence="13" id="KW-1185">Reference proteome</keyword>
<comment type="similarity">
    <text evidence="3">Belongs to the OST3/OST6 family.</text>
</comment>
<evidence type="ECO:0000256" key="6">
    <source>
        <dbReference type="ARBA" id="ARBA00022729"/>
    </source>
</evidence>
<gene>
    <name evidence="12" type="ORF">LUZ63_006968</name>
</gene>
<dbReference type="AlphaFoldDB" id="A0A9Q0HU10"/>
<proteinExistence type="inferred from homology"/>
<evidence type="ECO:0000256" key="1">
    <source>
        <dbReference type="ARBA" id="ARBA00002791"/>
    </source>
</evidence>
<feature type="chain" id="PRO_5040472370" description="Dolichyl-diphosphooligosaccharide--protein glycosyltransferase subunit 3B" evidence="11">
    <location>
        <begin position="27"/>
        <end position="345"/>
    </location>
</feature>
<feature type="signal peptide" evidence="11">
    <location>
        <begin position="1"/>
        <end position="26"/>
    </location>
</feature>
<keyword evidence="9 10" id="KW-0472">Membrane</keyword>
<dbReference type="GO" id="GO:0018279">
    <property type="term" value="P:protein N-linked glycosylation via asparagine"/>
    <property type="evidence" value="ECO:0007669"/>
    <property type="project" value="TreeGrafter"/>
</dbReference>
<accession>A0A9Q0HU10</accession>
<evidence type="ECO:0000256" key="10">
    <source>
        <dbReference type="SAM" id="Phobius"/>
    </source>
</evidence>
<evidence type="ECO:0000256" key="4">
    <source>
        <dbReference type="ARBA" id="ARBA00011157"/>
    </source>
</evidence>
<dbReference type="PANTHER" id="PTHR12692:SF0">
    <property type="entry name" value="GH11935P"/>
    <property type="match status" value="1"/>
</dbReference>
<dbReference type="Proteomes" id="UP001151287">
    <property type="component" value="Unassembled WGS sequence"/>
</dbReference>
<feature type="transmembrane region" description="Helical" evidence="10">
    <location>
        <begin position="191"/>
        <end position="210"/>
    </location>
</feature>
<evidence type="ECO:0000256" key="2">
    <source>
        <dbReference type="ARBA" id="ARBA00004477"/>
    </source>
</evidence>
<comment type="subunit">
    <text evidence="4">Component of the oligosaccharyltransferase (OST) complex.</text>
</comment>
<dbReference type="GO" id="GO:0008250">
    <property type="term" value="C:oligosaccharyltransferase complex"/>
    <property type="evidence" value="ECO:0007669"/>
    <property type="project" value="TreeGrafter"/>
</dbReference>
<evidence type="ECO:0000256" key="8">
    <source>
        <dbReference type="ARBA" id="ARBA00022989"/>
    </source>
</evidence>
<evidence type="ECO:0000256" key="3">
    <source>
        <dbReference type="ARBA" id="ARBA00009561"/>
    </source>
</evidence>
<keyword evidence="6 11" id="KW-0732">Signal</keyword>
<evidence type="ECO:0008006" key="14">
    <source>
        <dbReference type="Google" id="ProtNLM"/>
    </source>
</evidence>